<evidence type="ECO:0000313" key="2">
    <source>
        <dbReference type="EMBL" id="TGO03331.1"/>
    </source>
</evidence>
<sequence length="632" mass="72036">MNYKPYPKEKLTLILNKSDEELRTFFNQIQNNKHILNNKVLPNVHGFRAENIEGVPIRFRNLLREAKGTSSKNMNAQKRLQFIWDSWINSHSTLQEVLENYDNSADFPEDGTVIPANTSLDIGGFTYLAEASRSHNLSKALIQRFYEFGYFQSDYNIDFIINSIKEPSNEIRETELTLDKLLPKLPQVLHDLQVRVNRIPSRTEPALLKQIVETHLVEVKAATQKVQLNAKTNTSDLKTLYDQVENLSQTLNVIKHQLDMTVSTVQLSELIDKVELIHQQMTEIPIKSEIDDLKQQFEQLKQELNEQEELFFNELEQHNSATITQTGLYTSQLKISAPPKILSKDELLSHLTDNLKAIGLIKGSAENLAKEILAGLAAGEFIVFSGSLAFQFAQLCTQAIAAKPPPTVIHIPIGLLNGQQFNEYLGRAIRKAKTEKHVCAIIIEGINCSALEIYAQALRQIITQRLLGQTDLAPHIVFFGTLVEGLATLPVPLELCELGPIFDTDVLGWRRQLKPITYKSGAISDQVWQSWRAIDNKLDSDFERELIDNVIFYPSQLWKICVQQAYYRLDILDDSVEESILNSLAFGWFIPRAAAAEQDWMEIEKWLLEHVSSEDTHETRIGKLLRPHCENK</sequence>
<dbReference type="EMBL" id="JSZA02000024">
    <property type="protein sequence ID" value="TGO03331.1"/>
    <property type="molecule type" value="Genomic_DNA"/>
</dbReference>
<dbReference type="Proteomes" id="UP000030428">
    <property type="component" value="Unassembled WGS sequence"/>
</dbReference>
<accession>A0A4E0R5J3</accession>
<evidence type="ECO:0000256" key="1">
    <source>
        <dbReference type="SAM" id="Coils"/>
    </source>
</evidence>
<comment type="caution">
    <text evidence="2">The sequence shown here is derived from an EMBL/GenBank/DDBJ whole genome shotgun (WGS) entry which is preliminary data.</text>
</comment>
<feature type="coiled-coil region" evidence="1">
    <location>
        <begin position="287"/>
        <end position="317"/>
    </location>
</feature>
<protein>
    <submittedName>
        <fullName evidence="2">Uncharacterized protein</fullName>
    </submittedName>
</protein>
<name>A0A4E0R5J3_9GAMM</name>
<organism evidence="2 3">
    <name type="scientific">Candidatus Thiomargarita nelsonii</name>
    <dbReference type="NCBI Taxonomy" id="1003181"/>
    <lineage>
        <taxon>Bacteria</taxon>
        <taxon>Pseudomonadati</taxon>
        <taxon>Pseudomonadota</taxon>
        <taxon>Gammaproteobacteria</taxon>
        <taxon>Thiotrichales</taxon>
        <taxon>Thiotrichaceae</taxon>
        <taxon>Thiomargarita</taxon>
    </lineage>
</organism>
<proteinExistence type="predicted"/>
<evidence type="ECO:0000313" key="3">
    <source>
        <dbReference type="Proteomes" id="UP000030428"/>
    </source>
</evidence>
<dbReference type="AlphaFoldDB" id="A0A4E0R5J3"/>
<keyword evidence="3" id="KW-1185">Reference proteome</keyword>
<keyword evidence="1" id="KW-0175">Coiled coil</keyword>
<reference evidence="2 3" key="1">
    <citation type="journal article" date="2016" name="Front. Microbiol.">
        <title>Single-Cell (Meta-)Genomics of a Dimorphic Candidatus Thiomargarita nelsonii Reveals Genomic Plasticity.</title>
        <authorList>
            <person name="Flood B.E."/>
            <person name="Fliss P."/>
            <person name="Jones D.S."/>
            <person name="Dick G.J."/>
            <person name="Jain S."/>
            <person name="Kaster A.K."/>
            <person name="Winkel M."/>
            <person name="Mussmann M."/>
            <person name="Bailey J."/>
        </authorList>
    </citation>
    <scope>NUCLEOTIDE SEQUENCE [LARGE SCALE GENOMIC DNA]</scope>
    <source>
        <strain evidence="2">Hydrate Ridge</strain>
    </source>
</reference>
<gene>
    <name evidence="2" type="ORF">PN36_08280</name>
</gene>